<dbReference type="RefSeq" id="WP_183805077.1">
    <property type="nucleotide sequence ID" value="NZ_JACIEE010000005.1"/>
</dbReference>
<sequence>MSSNVHHVDFRTGDKSISGEISARVLKDMLHNAGYTTANLKPLAGPLHQASQSVLRRFLTLTMPEQAR</sequence>
<evidence type="ECO:0000313" key="2">
    <source>
        <dbReference type="Proteomes" id="UP000574761"/>
    </source>
</evidence>
<name>A0A7W6DEK2_9HYPH</name>
<protein>
    <submittedName>
        <fullName evidence="1">Uncharacterized protein</fullName>
    </submittedName>
</protein>
<dbReference type="AlphaFoldDB" id="A0A7W6DEK2"/>
<keyword evidence="2" id="KW-1185">Reference proteome</keyword>
<accession>A0A7W6DEK2</accession>
<reference evidence="1 2" key="1">
    <citation type="submission" date="2020-08" db="EMBL/GenBank/DDBJ databases">
        <title>Genomic Encyclopedia of Type Strains, Phase IV (KMG-IV): sequencing the most valuable type-strain genomes for metagenomic binning, comparative biology and taxonomic classification.</title>
        <authorList>
            <person name="Goeker M."/>
        </authorList>
    </citation>
    <scope>NUCLEOTIDE SEQUENCE [LARGE SCALE GENOMIC DNA]</scope>
    <source>
        <strain evidence="1 2">DSM 100211</strain>
    </source>
</reference>
<organism evidence="1 2">
    <name type="scientific">Mycoplana azooxidifex</name>
    <dbReference type="NCBI Taxonomy" id="1636188"/>
    <lineage>
        <taxon>Bacteria</taxon>
        <taxon>Pseudomonadati</taxon>
        <taxon>Pseudomonadota</taxon>
        <taxon>Alphaproteobacteria</taxon>
        <taxon>Hyphomicrobiales</taxon>
        <taxon>Rhizobiaceae</taxon>
        <taxon>Mycoplana</taxon>
    </lineage>
</organism>
<comment type="caution">
    <text evidence="1">The sequence shown here is derived from an EMBL/GenBank/DDBJ whole genome shotgun (WGS) entry which is preliminary data.</text>
</comment>
<evidence type="ECO:0000313" key="1">
    <source>
        <dbReference type="EMBL" id="MBB3977549.1"/>
    </source>
</evidence>
<gene>
    <name evidence="1" type="ORF">GGQ64_002755</name>
</gene>
<dbReference type="EMBL" id="JACIEE010000005">
    <property type="protein sequence ID" value="MBB3977549.1"/>
    <property type="molecule type" value="Genomic_DNA"/>
</dbReference>
<dbReference type="Proteomes" id="UP000574761">
    <property type="component" value="Unassembled WGS sequence"/>
</dbReference>
<proteinExistence type="predicted"/>